<feature type="domain" description="ABC3 transporter permease C-terminal" evidence="12">
    <location>
        <begin position="178"/>
        <end position="298"/>
    </location>
</feature>
<keyword evidence="4 10" id="KW-1003">Cell membrane</keyword>
<protein>
    <recommendedName>
        <fullName evidence="3 10">Cell division protein FtsX</fullName>
    </recommendedName>
</protein>
<dbReference type="Pfam" id="PF18075">
    <property type="entry name" value="FtsX_ECD"/>
    <property type="match status" value="1"/>
</dbReference>
<keyword evidence="9 10" id="KW-0131">Cell cycle</keyword>
<comment type="subcellular location">
    <subcellularLocation>
        <location evidence="1">Cell membrane</location>
        <topology evidence="1">Multi-pass membrane protein</topology>
    </subcellularLocation>
</comment>
<dbReference type="InterPro" id="IPR003838">
    <property type="entry name" value="ABC3_permease_C"/>
</dbReference>
<evidence type="ECO:0000256" key="5">
    <source>
        <dbReference type="ARBA" id="ARBA00022618"/>
    </source>
</evidence>
<keyword evidence="7 11" id="KW-1133">Transmembrane helix</keyword>
<feature type="transmembrane region" description="Helical" evidence="11">
    <location>
        <begin position="171"/>
        <end position="197"/>
    </location>
</feature>
<dbReference type="InterPro" id="IPR058204">
    <property type="entry name" value="FtsX_firmicutes-type"/>
</dbReference>
<dbReference type="AlphaFoldDB" id="A0A1Y3U5C8"/>
<organism evidence="14 15">
    <name type="scientific">Anaerotignum lactatifermentans</name>
    <dbReference type="NCBI Taxonomy" id="160404"/>
    <lineage>
        <taxon>Bacteria</taxon>
        <taxon>Bacillati</taxon>
        <taxon>Bacillota</taxon>
        <taxon>Clostridia</taxon>
        <taxon>Lachnospirales</taxon>
        <taxon>Anaerotignaceae</taxon>
        <taxon>Anaerotignum</taxon>
    </lineage>
</organism>
<feature type="transmembrane region" description="Helical" evidence="11">
    <location>
        <begin position="218"/>
        <end position="241"/>
    </location>
</feature>
<dbReference type="Gene3D" id="3.30.70.3040">
    <property type="match status" value="1"/>
</dbReference>
<evidence type="ECO:0000259" key="13">
    <source>
        <dbReference type="Pfam" id="PF18075"/>
    </source>
</evidence>
<evidence type="ECO:0000256" key="11">
    <source>
        <dbReference type="SAM" id="Phobius"/>
    </source>
</evidence>
<evidence type="ECO:0000256" key="4">
    <source>
        <dbReference type="ARBA" id="ARBA00022475"/>
    </source>
</evidence>
<dbReference type="PANTHER" id="PTHR47755:SF1">
    <property type="entry name" value="CELL DIVISION PROTEIN FTSX"/>
    <property type="match status" value="1"/>
</dbReference>
<evidence type="ECO:0000256" key="1">
    <source>
        <dbReference type="ARBA" id="ARBA00004651"/>
    </source>
</evidence>
<gene>
    <name evidence="14" type="ORF">B5G26_06490</name>
</gene>
<dbReference type="GO" id="GO:0005886">
    <property type="term" value="C:plasma membrane"/>
    <property type="evidence" value="ECO:0007669"/>
    <property type="project" value="UniProtKB-SubCell"/>
</dbReference>
<feature type="domain" description="FtsX extracellular" evidence="13">
    <location>
        <begin position="63"/>
        <end position="155"/>
    </location>
</feature>
<name>A0A1Y3U5C8_9FIRM</name>
<keyword evidence="5 10" id="KW-0132">Cell division</keyword>
<feature type="transmembrane region" description="Helical" evidence="11">
    <location>
        <begin position="23"/>
        <end position="44"/>
    </location>
</feature>
<proteinExistence type="inferred from homology"/>
<dbReference type="PIRSF" id="PIRSF003097">
    <property type="entry name" value="FtsX"/>
    <property type="match status" value="1"/>
</dbReference>
<evidence type="ECO:0000313" key="15">
    <source>
        <dbReference type="Proteomes" id="UP000195455"/>
    </source>
</evidence>
<comment type="caution">
    <text evidence="14">The sequence shown here is derived from an EMBL/GenBank/DDBJ whole genome shotgun (WGS) entry which is preliminary data.</text>
</comment>
<evidence type="ECO:0000256" key="3">
    <source>
        <dbReference type="ARBA" id="ARBA00021907"/>
    </source>
</evidence>
<reference evidence="15" key="1">
    <citation type="submission" date="2017-04" db="EMBL/GenBank/DDBJ databases">
        <title>Function of individual gut microbiota members based on whole genome sequencing of pure cultures obtained from chicken caecum.</title>
        <authorList>
            <person name="Medvecky M."/>
            <person name="Cejkova D."/>
            <person name="Polansky O."/>
            <person name="Karasova D."/>
            <person name="Kubasova T."/>
            <person name="Cizek A."/>
            <person name="Rychlik I."/>
        </authorList>
    </citation>
    <scope>NUCLEOTIDE SEQUENCE [LARGE SCALE GENOMIC DNA]</scope>
    <source>
        <strain evidence="15">An75</strain>
    </source>
</reference>
<feature type="transmembrane region" description="Helical" evidence="11">
    <location>
        <begin position="272"/>
        <end position="296"/>
    </location>
</feature>
<dbReference type="EMBL" id="NFHM01000007">
    <property type="protein sequence ID" value="OUN43941.1"/>
    <property type="molecule type" value="Genomic_DNA"/>
</dbReference>
<keyword evidence="8 10" id="KW-0472">Membrane</keyword>
<dbReference type="GO" id="GO:0051301">
    <property type="term" value="P:cell division"/>
    <property type="evidence" value="ECO:0007669"/>
    <property type="project" value="UniProtKB-KW"/>
</dbReference>
<sequence length="302" mass="33551">MTMRPSTIRYFLKEGFSGLKKNLLMTVASIIAVAACISIMSFSYCVVSNLQYMLDQMEDSIGISVFLKGDLTSEDIENMKTTISGLDHVTNVTYISPADALDQLKEQWGADEDIFIGLDDTNNPLSHSFQVELDQIESQDAVLAELQKIEGVDKVEYGQSLSEMLMSVSNVFQVAGILVMLVLGVISVMIIINTIRISVMNRRVEINIMKYVGATDWFIRWPFIIEGIIIGLIGAILPMLVGMPMYGKTVSLFYNHIPFVENFVRFRVVGDVFSFVLPAALIFGILLGVVGSVTSIRKHLQV</sequence>
<comment type="function">
    <text evidence="10">Part of the ABC transporter FtsEX involved in asymmetric cellular division facilitating the initiation of sporulation.</text>
</comment>
<dbReference type="InterPro" id="IPR040690">
    <property type="entry name" value="FtsX_ECD"/>
</dbReference>
<dbReference type="NCBIfam" id="NF038347">
    <property type="entry name" value="FtsX_Gpos"/>
    <property type="match status" value="1"/>
</dbReference>
<evidence type="ECO:0000256" key="8">
    <source>
        <dbReference type="ARBA" id="ARBA00023136"/>
    </source>
</evidence>
<dbReference type="PANTHER" id="PTHR47755">
    <property type="entry name" value="CELL DIVISION PROTEIN FTSX"/>
    <property type="match status" value="1"/>
</dbReference>
<dbReference type="Pfam" id="PF02687">
    <property type="entry name" value="FtsX"/>
    <property type="match status" value="1"/>
</dbReference>
<evidence type="ECO:0000256" key="7">
    <source>
        <dbReference type="ARBA" id="ARBA00022989"/>
    </source>
</evidence>
<evidence type="ECO:0000256" key="9">
    <source>
        <dbReference type="ARBA" id="ARBA00023306"/>
    </source>
</evidence>
<evidence type="ECO:0000256" key="6">
    <source>
        <dbReference type="ARBA" id="ARBA00022692"/>
    </source>
</evidence>
<accession>A0A1Y3U5C8</accession>
<dbReference type="InterPro" id="IPR004513">
    <property type="entry name" value="FtsX"/>
</dbReference>
<evidence type="ECO:0000313" key="14">
    <source>
        <dbReference type="EMBL" id="OUN43941.1"/>
    </source>
</evidence>
<keyword evidence="6 11" id="KW-0812">Transmembrane</keyword>
<evidence type="ECO:0000259" key="12">
    <source>
        <dbReference type="Pfam" id="PF02687"/>
    </source>
</evidence>
<comment type="similarity">
    <text evidence="2 10">Belongs to the ABC-4 integral membrane protein family. FtsX subfamily.</text>
</comment>
<evidence type="ECO:0000256" key="2">
    <source>
        <dbReference type="ARBA" id="ARBA00007379"/>
    </source>
</evidence>
<dbReference type="Proteomes" id="UP000195455">
    <property type="component" value="Unassembled WGS sequence"/>
</dbReference>
<evidence type="ECO:0000256" key="10">
    <source>
        <dbReference type="PIRNR" id="PIRNR003097"/>
    </source>
</evidence>